<gene>
    <name evidence="1" type="ORF">NUW54_g5</name>
</gene>
<name>A0ACC1QBU0_9APHY</name>
<proteinExistence type="predicted"/>
<comment type="caution">
    <text evidence="1">The sequence shown here is derived from an EMBL/GenBank/DDBJ whole genome shotgun (WGS) entry which is preliminary data.</text>
</comment>
<reference evidence="1" key="1">
    <citation type="submission" date="2022-08" db="EMBL/GenBank/DDBJ databases">
        <title>Genome Sequence of Pycnoporus sanguineus.</title>
        <authorList>
            <person name="Buettner E."/>
        </authorList>
    </citation>
    <scope>NUCLEOTIDE SEQUENCE</scope>
    <source>
        <strain evidence="1">CG-C14</strain>
    </source>
</reference>
<protein>
    <submittedName>
        <fullName evidence="1">Uncharacterized protein</fullName>
    </submittedName>
</protein>
<keyword evidence="2" id="KW-1185">Reference proteome</keyword>
<dbReference type="Proteomes" id="UP001144978">
    <property type="component" value="Unassembled WGS sequence"/>
</dbReference>
<accession>A0ACC1QBU0</accession>
<sequence length="87" mass="9708">MTDTCFLRGWSVIALTQRTKGPPFTVRPSSSWSPFSVKPVSHLPPRSPVFGRSAHEVLQWSCRGAMHLLTSIERCPLAQLEMMNTPA</sequence>
<organism evidence="1 2">
    <name type="scientific">Trametes sanguinea</name>
    <dbReference type="NCBI Taxonomy" id="158606"/>
    <lineage>
        <taxon>Eukaryota</taxon>
        <taxon>Fungi</taxon>
        <taxon>Dikarya</taxon>
        <taxon>Basidiomycota</taxon>
        <taxon>Agaricomycotina</taxon>
        <taxon>Agaricomycetes</taxon>
        <taxon>Polyporales</taxon>
        <taxon>Polyporaceae</taxon>
        <taxon>Trametes</taxon>
    </lineage>
</organism>
<evidence type="ECO:0000313" key="2">
    <source>
        <dbReference type="Proteomes" id="UP001144978"/>
    </source>
</evidence>
<evidence type="ECO:0000313" key="1">
    <source>
        <dbReference type="EMBL" id="KAJ3019689.1"/>
    </source>
</evidence>
<dbReference type="EMBL" id="JANSHE010000002">
    <property type="protein sequence ID" value="KAJ3019689.1"/>
    <property type="molecule type" value="Genomic_DNA"/>
</dbReference>